<dbReference type="GO" id="GO:0003676">
    <property type="term" value="F:nucleic acid binding"/>
    <property type="evidence" value="ECO:0007669"/>
    <property type="project" value="InterPro"/>
</dbReference>
<accession>A0A1W0E570</accession>
<dbReference type="InterPro" id="IPR038717">
    <property type="entry name" value="Tc1-like_DDE_dom"/>
</dbReference>
<evidence type="ECO:0000259" key="1">
    <source>
        <dbReference type="Pfam" id="PF13358"/>
    </source>
</evidence>
<evidence type="ECO:0000313" key="3">
    <source>
        <dbReference type="Proteomes" id="UP000192758"/>
    </source>
</evidence>
<reference evidence="2 3" key="1">
    <citation type="journal article" date="2017" name="Environ. Microbiol.">
        <title>Decay of the glycolytic pathway and adaptation to intranuclear parasitism within Enterocytozoonidae microsporidia.</title>
        <authorList>
            <person name="Wiredu Boakye D."/>
            <person name="Jaroenlak P."/>
            <person name="Prachumwat A."/>
            <person name="Williams T.A."/>
            <person name="Bateman K.S."/>
            <person name="Itsathitphaisarn O."/>
            <person name="Sritunyalucksana K."/>
            <person name="Paszkiewicz K.H."/>
            <person name="Moore K.A."/>
            <person name="Stentiford G.D."/>
            <person name="Williams B.A."/>
        </authorList>
    </citation>
    <scope>NUCLEOTIDE SEQUENCE [LARGE SCALE GENOMIC DNA]</scope>
    <source>
        <strain evidence="2 3">TH1</strain>
    </source>
</reference>
<dbReference type="Gene3D" id="3.30.420.10">
    <property type="entry name" value="Ribonuclease H-like superfamily/Ribonuclease H"/>
    <property type="match status" value="1"/>
</dbReference>
<comment type="caution">
    <text evidence="2">The sequence shown here is derived from an EMBL/GenBank/DDBJ whole genome shotgun (WGS) entry which is preliminary data.</text>
</comment>
<dbReference type="InterPro" id="IPR036397">
    <property type="entry name" value="RNaseH_sf"/>
</dbReference>
<keyword evidence="3" id="KW-1185">Reference proteome</keyword>
<dbReference type="OrthoDB" id="2193888at2759"/>
<feature type="domain" description="Tc1-like transposase DDE" evidence="1">
    <location>
        <begin position="2"/>
        <end position="106"/>
    </location>
</feature>
<dbReference type="EMBL" id="MNPJ01000020">
    <property type="protein sequence ID" value="OQS54342.1"/>
    <property type="molecule type" value="Genomic_DNA"/>
</dbReference>
<proteinExistence type="predicted"/>
<dbReference type="VEuPathDB" id="MicrosporidiaDB:EHP00_1688"/>
<dbReference type="Proteomes" id="UP000192758">
    <property type="component" value="Unassembled WGS sequence"/>
</dbReference>
<protein>
    <submittedName>
        <fullName evidence="2">Tc3a</fullName>
    </submittedName>
</protein>
<organism evidence="2 3">
    <name type="scientific">Ecytonucleospora hepatopenaei</name>
    <dbReference type="NCBI Taxonomy" id="646526"/>
    <lineage>
        <taxon>Eukaryota</taxon>
        <taxon>Fungi</taxon>
        <taxon>Fungi incertae sedis</taxon>
        <taxon>Microsporidia</taxon>
        <taxon>Enterocytozoonidae</taxon>
        <taxon>Ecytonucleospora</taxon>
    </lineage>
</organism>
<name>A0A1W0E570_9MICR</name>
<sequence length="126" mass="14818">MVWAAITYSGKIFIRFPSERLNSEKYVEVLNSALPQIKKEFENEEFIFQQDGAPYHTSFFTKNFFVKNNILVLEWAVQSPDMNIIENLWALTKRKMGFYKVNSTKELINKIKTAVSQITKEEIRCL</sequence>
<dbReference type="Pfam" id="PF13358">
    <property type="entry name" value="DDE_3"/>
    <property type="match status" value="1"/>
</dbReference>
<evidence type="ECO:0000313" key="2">
    <source>
        <dbReference type="EMBL" id="OQS54342.1"/>
    </source>
</evidence>
<dbReference type="AlphaFoldDB" id="A0A1W0E570"/>
<gene>
    <name evidence="2" type="primary">tc3a</name>
    <name evidence="2" type="ORF">EHP00_1688</name>
</gene>